<keyword evidence="2" id="KW-0732">Signal</keyword>
<feature type="signal peptide" evidence="2">
    <location>
        <begin position="1"/>
        <end position="22"/>
    </location>
</feature>
<dbReference type="Proteomes" id="UP000635245">
    <property type="component" value="Unassembled WGS sequence"/>
</dbReference>
<accession>A0A934QR46</accession>
<evidence type="ECO:0000313" key="4">
    <source>
        <dbReference type="Proteomes" id="UP000635245"/>
    </source>
</evidence>
<feature type="compositionally biased region" description="Polar residues" evidence="1">
    <location>
        <begin position="31"/>
        <end position="48"/>
    </location>
</feature>
<sequence length="60" mass="5812">MRIAASVIASSVAALASAAALAGCASEPPASVSTPKLSYTGTPPTVTLTEPAGGPTRDRN</sequence>
<evidence type="ECO:0000256" key="2">
    <source>
        <dbReference type="SAM" id="SignalP"/>
    </source>
</evidence>
<evidence type="ECO:0000313" key="3">
    <source>
        <dbReference type="EMBL" id="MBK1784697.1"/>
    </source>
</evidence>
<name>A0A934QR46_9PSEU</name>
<keyword evidence="4" id="KW-1185">Reference proteome</keyword>
<comment type="caution">
    <text evidence="3">The sequence shown here is derived from an EMBL/GenBank/DDBJ whole genome shotgun (WGS) entry which is preliminary data.</text>
</comment>
<organism evidence="3 4">
    <name type="scientific">Prauserella cavernicola</name>
    <dbReference type="NCBI Taxonomy" id="2800127"/>
    <lineage>
        <taxon>Bacteria</taxon>
        <taxon>Bacillati</taxon>
        <taxon>Actinomycetota</taxon>
        <taxon>Actinomycetes</taxon>
        <taxon>Pseudonocardiales</taxon>
        <taxon>Pseudonocardiaceae</taxon>
        <taxon>Prauserella</taxon>
    </lineage>
</organism>
<dbReference type="AlphaFoldDB" id="A0A934QR46"/>
<gene>
    <name evidence="3" type="ORF">JHE00_10195</name>
</gene>
<dbReference type="RefSeq" id="WP_200317275.1">
    <property type="nucleotide sequence ID" value="NZ_JAENJH010000002.1"/>
</dbReference>
<reference evidence="3" key="1">
    <citation type="submission" date="2020-12" db="EMBL/GenBank/DDBJ databases">
        <title>Prauserella sp. ASG 168, a novel actinomycete isolated from cave rock.</title>
        <authorList>
            <person name="Suriyachadkun C."/>
        </authorList>
    </citation>
    <scope>NUCLEOTIDE SEQUENCE</scope>
    <source>
        <strain evidence="3">ASG 168</strain>
    </source>
</reference>
<feature type="chain" id="PRO_5039710345" evidence="2">
    <location>
        <begin position="23"/>
        <end position="60"/>
    </location>
</feature>
<protein>
    <submittedName>
        <fullName evidence="3">Uncharacterized protein</fullName>
    </submittedName>
</protein>
<dbReference type="EMBL" id="JAENJH010000002">
    <property type="protein sequence ID" value="MBK1784697.1"/>
    <property type="molecule type" value="Genomic_DNA"/>
</dbReference>
<feature type="region of interest" description="Disordered" evidence="1">
    <location>
        <begin position="27"/>
        <end position="60"/>
    </location>
</feature>
<dbReference type="PROSITE" id="PS51257">
    <property type="entry name" value="PROKAR_LIPOPROTEIN"/>
    <property type="match status" value="1"/>
</dbReference>
<proteinExistence type="predicted"/>
<evidence type="ECO:0000256" key="1">
    <source>
        <dbReference type="SAM" id="MobiDB-lite"/>
    </source>
</evidence>